<evidence type="ECO:0000259" key="1">
    <source>
        <dbReference type="Pfam" id="PF12680"/>
    </source>
</evidence>
<dbReference type="AlphaFoldDB" id="A0A7X0PBR1"/>
<proteinExistence type="predicted"/>
<dbReference type="RefSeq" id="WP_260420138.1">
    <property type="nucleotide sequence ID" value="NZ_JACHLK010000002.1"/>
</dbReference>
<sequence>MNQEPTLPTAPELLRAYLAAIRTPEAAASLFAEDGVLELPWIQVRAEGRDAIGRLIAGLLAKVPDFGFGDIQFWIETPERAFAEYAVDAKVAASGRPYRQTYAGLLIAEGGKIKRLREALNTAAAAEAFRPA</sequence>
<dbReference type="SUPFAM" id="SSF54427">
    <property type="entry name" value="NTF2-like"/>
    <property type="match status" value="1"/>
</dbReference>
<dbReference type="Proteomes" id="UP000575083">
    <property type="component" value="Unassembled WGS sequence"/>
</dbReference>
<dbReference type="GO" id="GO:0016853">
    <property type="term" value="F:isomerase activity"/>
    <property type="evidence" value="ECO:0007669"/>
    <property type="project" value="UniProtKB-KW"/>
</dbReference>
<accession>A0A7X0PBR1</accession>
<name>A0A7X0PBR1_9BURK</name>
<organism evidence="2 3">
    <name type="scientific">Acidovorax soli</name>
    <dbReference type="NCBI Taxonomy" id="592050"/>
    <lineage>
        <taxon>Bacteria</taxon>
        <taxon>Pseudomonadati</taxon>
        <taxon>Pseudomonadota</taxon>
        <taxon>Betaproteobacteria</taxon>
        <taxon>Burkholderiales</taxon>
        <taxon>Comamonadaceae</taxon>
        <taxon>Acidovorax</taxon>
    </lineage>
</organism>
<dbReference type="Pfam" id="PF12680">
    <property type="entry name" value="SnoaL_2"/>
    <property type="match status" value="1"/>
</dbReference>
<feature type="domain" description="SnoaL-like" evidence="1">
    <location>
        <begin position="22"/>
        <end position="115"/>
    </location>
</feature>
<gene>
    <name evidence="2" type="ORF">HNP48_001629</name>
</gene>
<dbReference type="Gene3D" id="3.10.450.50">
    <property type="match status" value="1"/>
</dbReference>
<evidence type="ECO:0000313" key="3">
    <source>
        <dbReference type="Proteomes" id="UP000575083"/>
    </source>
</evidence>
<reference evidence="2 3" key="1">
    <citation type="submission" date="2020-08" db="EMBL/GenBank/DDBJ databases">
        <title>Functional genomics of gut bacteria from endangered species of beetles.</title>
        <authorList>
            <person name="Carlos-Shanley C."/>
        </authorList>
    </citation>
    <scope>NUCLEOTIDE SEQUENCE [LARGE SCALE GENOMIC DNA]</scope>
    <source>
        <strain evidence="2 3">S00198</strain>
    </source>
</reference>
<keyword evidence="2" id="KW-0413">Isomerase</keyword>
<dbReference type="EMBL" id="JACHLK010000002">
    <property type="protein sequence ID" value="MBB6558965.1"/>
    <property type="molecule type" value="Genomic_DNA"/>
</dbReference>
<protein>
    <submittedName>
        <fullName evidence="2">Ketosteroid isomerase-like protein</fullName>
    </submittedName>
</protein>
<dbReference type="InterPro" id="IPR032710">
    <property type="entry name" value="NTF2-like_dom_sf"/>
</dbReference>
<dbReference type="InterPro" id="IPR037401">
    <property type="entry name" value="SnoaL-like"/>
</dbReference>
<keyword evidence="3" id="KW-1185">Reference proteome</keyword>
<evidence type="ECO:0000313" key="2">
    <source>
        <dbReference type="EMBL" id="MBB6558965.1"/>
    </source>
</evidence>
<comment type="caution">
    <text evidence="2">The sequence shown here is derived from an EMBL/GenBank/DDBJ whole genome shotgun (WGS) entry which is preliminary data.</text>
</comment>